<comment type="caution">
    <text evidence="2">The sequence shown here is derived from an EMBL/GenBank/DDBJ whole genome shotgun (WGS) entry which is preliminary data.</text>
</comment>
<gene>
    <name evidence="2" type="ORF">AFUS01_LOCUS32259</name>
</gene>
<keyword evidence="1" id="KW-0732">Signal</keyword>
<dbReference type="Proteomes" id="UP000708208">
    <property type="component" value="Unassembled WGS sequence"/>
</dbReference>
<feature type="chain" id="PRO_5035286797" evidence="1">
    <location>
        <begin position="21"/>
        <end position="139"/>
    </location>
</feature>
<evidence type="ECO:0000313" key="2">
    <source>
        <dbReference type="EMBL" id="CAG7821959.1"/>
    </source>
</evidence>
<dbReference type="OrthoDB" id="1434354at2759"/>
<dbReference type="AlphaFoldDB" id="A0A8J2LFZ2"/>
<name>A0A8J2LFZ2_9HEXA</name>
<feature type="signal peptide" evidence="1">
    <location>
        <begin position="1"/>
        <end position="20"/>
    </location>
</feature>
<organism evidence="2 3">
    <name type="scientific">Allacma fusca</name>
    <dbReference type="NCBI Taxonomy" id="39272"/>
    <lineage>
        <taxon>Eukaryota</taxon>
        <taxon>Metazoa</taxon>
        <taxon>Ecdysozoa</taxon>
        <taxon>Arthropoda</taxon>
        <taxon>Hexapoda</taxon>
        <taxon>Collembola</taxon>
        <taxon>Symphypleona</taxon>
        <taxon>Sminthuridae</taxon>
        <taxon>Allacma</taxon>
    </lineage>
</organism>
<evidence type="ECO:0000313" key="3">
    <source>
        <dbReference type="Proteomes" id="UP000708208"/>
    </source>
</evidence>
<proteinExistence type="predicted"/>
<keyword evidence="3" id="KW-1185">Reference proteome</keyword>
<evidence type="ECO:0000256" key="1">
    <source>
        <dbReference type="SAM" id="SignalP"/>
    </source>
</evidence>
<dbReference type="EMBL" id="CAJVCH010524964">
    <property type="protein sequence ID" value="CAG7821959.1"/>
    <property type="molecule type" value="Genomic_DNA"/>
</dbReference>
<sequence>MDRFGLFMLAVSTVITVAPSNLPDSEIFAFDVPTEIQEEFPYYLSGYDEEGAPIWIFEGGKWDMRKYVEQGGRQIFMSFSRFFYSAGFEPVRNLFLECWQTNGLRYDPGHLETRTTVKTIPMYQLPDISGGWEDQNFFN</sequence>
<accession>A0A8J2LFZ2</accession>
<protein>
    <submittedName>
        <fullName evidence="2">Uncharacterized protein</fullName>
    </submittedName>
</protein>
<reference evidence="2" key="1">
    <citation type="submission" date="2021-06" db="EMBL/GenBank/DDBJ databases">
        <authorList>
            <person name="Hodson N. C."/>
            <person name="Mongue J. A."/>
            <person name="Jaron S. K."/>
        </authorList>
    </citation>
    <scope>NUCLEOTIDE SEQUENCE</scope>
</reference>